<feature type="transmembrane region" description="Helical" evidence="1">
    <location>
        <begin position="29"/>
        <end position="49"/>
    </location>
</feature>
<evidence type="ECO:0000313" key="3">
    <source>
        <dbReference type="Proteomes" id="UP000001072"/>
    </source>
</evidence>
<keyword evidence="3" id="KW-1185">Reference proteome</keyword>
<proteinExistence type="predicted"/>
<dbReference type="EMBL" id="GL883098">
    <property type="protein sequence ID" value="EGG09063.1"/>
    <property type="molecule type" value="Genomic_DNA"/>
</dbReference>
<accession>F4REC1</accession>
<protein>
    <submittedName>
        <fullName evidence="2">Uncharacterized protein</fullName>
    </submittedName>
</protein>
<evidence type="ECO:0000256" key="1">
    <source>
        <dbReference type="SAM" id="Phobius"/>
    </source>
</evidence>
<keyword evidence="1" id="KW-1133">Transmembrane helix</keyword>
<dbReference type="VEuPathDB" id="FungiDB:MELLADRAFT_71273"/>
<feature type="transmembrane region" description="Helical" evidence="1">
    <location>
        <begin position="229"/>
        <end position="252"/>
    </location>
</feature>
<name>F4REC1_MELLP</name>
<evidence type="ECO:0000313" key="2">
    <source>
        <dbReference type="EMBL" id="EGG09063.1"/>
    </source>
</evidence>
<sequence>MLSIVFEEFTLAGWHDHGTSEVISGTKPLFLLVASWAYLWSFVCLLVSIRLKPIAGNPTALPAVVSWTLNGLFLVILLWPFAPVFWSFYMVSVEHVYILKILEPITKALLQSAHTYSKRTYTPAKIIVLLLPAEKALARIAIVSIHVRRGLTCYLVSCVLLCLAYPPFLFFTLKTMILPSHLEKSLKLQRNAVPVFQISILTFLVSACNIPLLYWMLNFPGDSFVTDSTWWVGMELGLTIPYTIVANINLWVSYRAANRQSPTKEPRDRPINLGNLLSQSLSVSQNFKSTSFNATEKV</sequence>
<keyword evidence="1" id="KW-0472">Membrane</keyword>
<feature type="transmembrane region" description="Helical" evidence="1">
    <location>
        <begin position="194"/>
        <end position="217"/>
    </location>
</feature>
<organism evidence="3">
    <name type="scientific">Melampsora larici-populina (strain 98AG31 / pathotype 3-4-7)</name>
    <name type="common">Poplar leaf rust fungus</name>
    <dbReference type="NCBI Taxonomy" id="747676"/>
    <lineage>
        <taxon>Eukaryota</taxon>
        <taxon>Fungi</taxon>
        <taxon>Dikarya</taxon>
        <taxon>Basidiomycota</taxon>
        <taxon>Pucciniomycotina</taxon>
        <taxon>Pucciniomycetes</taxon>
        <taxon>Pucciniales</taxon>
        <taxon>Melampsoraceae</taxon>
        <taxon>Melampsora</taxon>
    </lineage>
</organism>
<dbReference type="RefSeq" id="XP_007407423.1">
    <property type="nucleotide sequence ID" value="XM_007407361.1"/>
</dbReference>
<dbReference type="InParanoid" id="F4REC1"/>
<gene>
    <name evidence="2" type="ORF">MELLADRAFT_71273</name>
</gene>
<feature type="transmembrane region" description="Helical" evidence="1">
    <location>
        <begin position="154"/>
        <end position="173"/>
    </location>
</feature>
<dbReference type="GeneID" id="18931777"/>
<dbReference type="Proteomes" id="UP000001072">
    <property type="component" value="Unassembled WGS sequence"/>
</dbReference>
<reference evidence="3" key="1">
    <citation type="journal article" date="2011" name="Proc. Natl. Acad. Sci. U.S.A.">
        <title>Obligate biotrophy features unraveled by the genomic analysis of rust fungi.</title>
        <authorList>
            <person name="Duplessis S."/>
            <person name="Cuomo C.A."/>
            <person name="Lin Y.-C."/>
            <person name="Aerts A."/>
            <person name="Tisserant E."/>
            <person name="Veneault-Fourrey C."/>
            <person name="Joly D.L."/>
            <person name="Hacquard S."/>
            <person name="Amselem J."/>
            <person name="Cantarel B.L."/>
            <person name="Chiu R."/>
            <person name="Coutinho P.M."/>
            <person name="Feau N."/>
            <person name="Field M."/>
            <person name="Frey P."/>
            <person name="Gelhaye E."/>
            <person name="Goldberg J."/>
            <person name="Grabherr M.G."/>
            <person name="Kodira C.D."/>
            <person name="Kohler A."/>
            <person name="Kuees U."/>
            <person name="Lindquist E.A."/>
            <person name="Lucas S.M."/>
            <person name="Mago R."/>
            <person name="Mauceli E."/>
            <person name="Morin E."/>
            <person name="Murat C."/>
            <person name="Pangilinan J.L."/>
            <person name="Park R."/>
            <person name="Pearson M."/>
            <person name="Quesneville H."/>
            <person name="Rouhier N."/>
            <person name="Sakthikumar S."/>
            <person name="Salamov A.A."/>
            <person name="Schmutz J."/>
            <person name="Selles B."/>
            <person name="Shapiro H."/>
            <person name="Tanguay P."/>
            <person name="Tuskan G.A."/>
            <person name="Henrissat B."/>
            <person name="Van de Peer Y."/>
            <person name="Rouze P."/>
            <person name="Ellis J.G."/>
            <person name="Dodds P.N."/>
            <person name="Schein J.E."/>
            <person name="Zhong S."/>
            <person name="Hamelin R.C."/>
            <person name="Grigoriev I.V."/>
            <person name="Szabo L.J."/>
            <person name="Martin F."/>
        </authorList>
    </citation>
    <scope>NUCLEOTIDE SEQUENCE [LARGE SCALE GENOMIC DNA]</scope>
    <source>
        <strain evidence="3">98AG31 / pathotype 3-4-7</strain>
    </source>
</reference>
<dbReference type="KEGG" id="mlr:MELLADRAFT_71273"/>
<feature type="transmembrane region" description="Helical" evidence="1">
    <location>
        <begin position="61"/>
        <end position="82"/>
    </location>
</feature>
<dbReference type="AlphaFoldDB" id="F4REC1"/>
<dbReference type="HOGENOM" id="CLU_934070_0_0_1"/>
<keyword evidence="1" id="KW-0812">Transmembrane</keyword>
<dbReference type="OrthoDB" id="2504034at2759"/>